<comment type="caution">
    <text evidence="5">The sequence shown here is derived from an EMBL/GenBank/DDBJ whole genome shotgun (WGS) entry which is preliminary data.</text>
</comment>
<evidence type="ECO:0000313" key="6">
    <source>
        <dbReference type="Proteomes" id="UP000029994"/>
    </source>
</evidence>
<evidence type="ECO:0000313" key="5">
    <source>
        <dbReference type="EMBL" id="KGK12023.1"/>
    </source>
</evidence>
<accession>A0A099MBQ2</accession>
<dbReference type="SUPFAM" id="SSF46785">
    <property type="entry name" value="Winged helix' DNA-binding domain"/>
    <property type="match status" value="1"/>
</dbReference>
<keyword evidence="2" id="KW-0238">DNA-binding</keyword>
<dbReference type="PANTHER" id="PTHR42756">
    <property type="entry name" value="TRANSCRIPTIONAL REGULATOR, MARR"/>
    <property type="match status" value="1"/>
</dbReference>
<evidence type="ECO:0000256" key="2">
    <source>
        <dbReference type="ARBA" id="ARBA00023125"/>
    </source>
</evidence>
<name>A0A099MBQ2_9VIBR</name>
<evidence type="ECO:0000256" key="1">
    <source>
        <dbReference type="ARBA" id="ARBA00023015"/>
    </source>
</evidence>
<keyword evidence="6" id="KW-1185">Reference proteome</keyword>
<dbReference type="SMART" id="SM00347">
    <property type="entry name" value="HTH_MARR"/>
    <property type="match status" value="1"/>
</dbReference>
<dbReference type="Proteomes" id="UP000029994">
    <property type="component" value="Unassembled WGS sequence"/>
</dbReference>
<dbReference type="Pfam" id="PF01047">
    <property type="entry name" value="MarR"/>
    <property type="match status" value="1"/>
</dbReference>
<dbReference type="EMBL" id="JMCG01000001">
    <property type="protein sequence ID" value="KGK12023.1"/>
    <property type="molecule type" value="Genomic_DNA"/>
</dbReference>
<proteinExistence type="predicted"/>
<dbReference type="GO" id="GO:0003677">
    <property type="term" value="F:DNA binding"/>
    <property type="evidence" value="ECO:0007669"/>
    <property type="project" value="UniProtKB-KW"/>
</dbReference>
<feature type="domain" description="HTH marR-type" evidence="4">
    <location>
        <begin position="14"/>
        <end position="159"/>
    </location>
</feature>
<evidence type="ECO:0000256" key="3">
    <source>
        <dbReference type="ARBA" id="ARBA00023163"/>
    </source>
</evidence>
<dbReference type="PROSITE" id="PS50995">
    <property type="entry name" value="HTH_MARR_2"/>
    <property type="match status" value="1"/>
</dbReference>
<protein>
    <recommendedName>
        <fullName evidence="4">HTH marR-type domain-containing protein</fullName>
    </recommendedName>
</protein>
<sequence>MVVFMTKYDVLLAEAGLLQDETISTTKIKTVVDLISFCSKVSDKCTQNLGKSSLSDGQFVVLMLLKHFGRMKPSELATKADITRSAITVVLDSLEGRGFVIREHQQQDRRSWIISITDAGLAEFQSILPEQTKWLSQILMILSDDEFKTFSTLVSKIYSHNPALDLEI</sequence>
<dbReference type="InterPro" id="IPR036388">
    <property type="entry name" value="WH-like_DNA-bd_sf"/>
</dbReference>
<dbReference type="AlphaFoldDB" id="A0A099MBQ2"/>
<dbReference type="PRINTS" id="PR00598">
    <property type="entry name" value="HTHMARR"/>
</dbReference>
<keyword evidence="1" id="KW-0805">Transcription regulation</keyword>
<keyword evidence="3" id="KW-0804">Transcription</keyword>
<dbReference type="STRING" id="29495.EA26_12150"/>
<reference evidence="5 6" key="1">
    <citation type="submission" date="2014-04" db="EMBL/GenBank/DDBJ databases">
        <title>Genome sequencing of Vibrio navarrensis strains.</title>
        <authorList>
            <person name="Gladney L.M."/>
            <person name="Katz L.S."/>
            <person name="Marino-Ramirez L."/>
            <person name="Jordan I.K."/>
        </authorList>
    </citation>
    <scope>NUCLEOTIDE SEQUENCE [LARGE SCALE GENOMIC DNA]</scope>
    <source>
        <strain evidence="5 6">ATCC 51183</strain>
    </source>
</reference>
<dbReference type="InterPro" id="IPR000835">
    <property type="entry name" value="HTH_MarR-typ"/>
</dbReference>
<dbReference type="eggNOG" id="COG1846">
    <property type="taxonomic scope" value="Bacteria"/>
</dbReference>
<dbReference type="PANTHER" id="PTHR42756:SF1">
    <property type="entry name" value="TRANSCRIPTIONAL REPRESSOR OF EMRAB OPERON"/>
    <property type="match status" value="1"/>
</dbReference>
<dbReference type="InterPro" id="IPR036390">
    <property type="entry name" value="WH_DNA-bd_sf"/>
</dbReference>
<dbReference type="GO" id="GO:0003700">
    <property type="term" value="F:DNA-binding transcription factor activity"/>
    <property type="evidence" value="ECO:0007669"/>
    <property type="project" value="InterPro"/>
</dbReference>
<gene>
    <name evidence="5" type="ORF">EA26_12150</name>
</gene>
<evidence type="ECO:0000259" key="4">
    <source>
        <dbReference type="PROSITE" id="PS50995"/>
    </source>
</evidence>
<organism evidence="5 6">
    <name type="scientific">Vibrio navarrensis</name>
    <dbReference type="NCBI Taxonomy" id="29495"/>
    <lineage>
        <taxon>Bacteria</taxon>
        <taxon>Pseudomonadati</taxon>
        <taxon>Pseudomonadota</taxon>
        <taxon>Gammaproteobacteria</taxon>
        <taxon>Vibrionales</taxon>
        <taxon>Vibrionaceae</taxon>
        <taxon>Vibrio</taxon>
    </lineage>
</organism>
<dbReference type="Gene3D" id="1.10.10.10">
    <property type="entry name" value="Winged helix-like DNA-binding domain superfamily/Winged helix DNA-binding domain"/>
    <property type="match status" value="1"/>
</dbReference>